<keyword evidence="2" id="KW-1185">Reference proteome</keyword>
<name>A0A6S7GGB4_PARCT</name>
<accession>A0A6S7GGB4</accession>
<sequence length="175" mass="20654">MVRGSTSTFYFETYVNEEKLLQILQCFLKSGSLSYYRYLSYVLTRINGKDCVKIIGVLQFVKRSSTRTVRALFESGDVYIDTIQPSQKPNVLSFMKMYVLGSRHRVEWSETKWSKTSFSFGGRKIFNKEFEKMEPYIKTLEFSRKYDKDDFPYDLPGARIICKFKAHLDRCIMNI</sequence>
<proteinExistence type="predicted"/>
<evidence type="ECO:0000313" key="2">
    <source>
        <dbReference type="Proteomes" id="UP001152795"/>
    </source>
</evidence>
<dbReference type="Proteomes" id="UP001152795">
    <property type="component" value="Unassembled WGS sequence"/>
</dbReference>
<evidence type="ECO:0000313" key="1">
    <source>
        <dbReference type="EMBL" id="CAB3987886.1"/>
    </source>
</evidence>
<dbReference type="EMBL" id="CACRXK020001248">
    <property type="protein sequence ID" value="CAB3987886.1"/>
    <property type="molecule type" value="Genomic_DNA"/>
</dbReference>
<protein>
    <submittedName>
        <fullName evidence="1">Uncharacterized protein</fullName>
    </submittedName>
</protein>
<reference evidence="1" key="1">
    <citation type="submission" date="2020-04" db="EMBL/GenBank/DDBJ databases">
        <authorList>
            <person name="Alioto T."/>
            <person name="Alioto T."/>
            <person name="Gomez Garrido J."/>
        </authorList>
    </citation>
    <scope>NUCLEOTIDE SEQUENCE</scope>
    <source>
        <strain evidence="1">A484AB</strain>
    </source>
</reference>
<gene>
    <name evidence="1" type="ORF">PACLA_8A040469</name>
</gene>
<dbReference type="AlphaFoldDB" id="A0A6S7GGB4"/>
<comment type="caution">
    <text evidence="1">The sequence shown here is derived from an EMBL/GenBank/DDBJ whole genome shotgun (WGS) entry which is preliminary data.</text>
</comment>
<organism evidence="1 2">
    <name type="scientific">Paramuricea clavata</name>
    <name type="common">Red gorgonian</name>
    <name type="synonym">Violescent sea-whip</name>
    <dbReference type="NCBI Taxonomy" id="317549"/>
    <lineage>
        <taxon>Eukaryota</taxon>
        <taxon>Metazoa</taxon>
        <taxon>Cnidaria</taxon>
        <taxon>Anthozoa</taxon>
        <taxon>Octocorallia</taxon>
        <taxon>Malacalcyonacea</taxon>
        <taxon>Plexauridae</taxon>
        <taxon>Paramuricea</taxon>
    </lineage>
</organism>